<reference evidence="2" key="1">
    <citation type="submission" date="2017-09" db="EMBL/GenBank/DDBJ databases">
        <title>Depth-based differentiation of microbial function through sediment-hosted aquifers and enrichment of novel symbionts in the deep terrestrial subsurface.</title>
        <authorList>
            <person name="Probst A.J."/>
            <person name="Ladd B."/>
            <person name="Jarett J.K."/>
            <person name="Geller-Mcgrath D.E."/>
            <person name="Sieber C.M.K."/>
            <person name="Emerson J.B."/>
            <person name="Anantharaman K."/>
            <person name="Thomas B.C."/>
            <person name="Malmstrom R."/>
            <person name="Stieglmeier M."/>
            <person name="Klingl A."/>
            <person name="Woyke T."/>
            <person name="Ryan C.M."/>
            <person name="Banfield J.F."/>
        </authorList>
    </citation>
    <scope>NUCLEOTIDE SEQUENCE [LARGE SCALE GENOMIC DNA]</scope>
</reference>
<dbReference type="Pfam" id="PF24175">
    <property type="entry name" value="SU10_adaptor"/>
    <property type="match status" value="1"/>
</dbReference>
<accession>A0A2M7AMJ1</accession>
<name>A0A2M7AMJ1_UNCKA</name>
<organism evidence="1 2">
    <name type="scientific">candidate division WWE3 bacterium CG06_land_8_20_14_3_00_42_16</name>
    <dbReference type="NCBI Taxonomy" id="1975083"/>
    <lineage>
        <taxon>Bacteria</taxon>
        <taxon>Katanobacteria</taxon>
    </lineage>
</organism>
<evidence type="ECO:0000313" key="2">
    <source>
        <dbReference type="Proteomes" id="UP000229916"/>
    </source>
</evidence>
<dbReference type="EMBL" id="PEWD01000071">
    <property type="protein sequence ID" value="PIU68490.1"/>
    <property type="molecule type" value="Genomic_DNA"/>
</dbReference>
<dbReference type="Proteomes" id="UP000229916">
    <property type="component" value="Unassembled WGS sequence"/>
</dbReference>
<evidence type="ECO:0000313" key="1">
    <source>
        <dbReference type="EMBL" id="PIU68490.1"/>
    </source>
</evidence>
<sequence length="210" mass="23665">MNLLAITQKANKLAGIQGSIISLTTLTGYQAILLAHVQTAYEDIQNYRDEWHFLKTQVTIPLTTVTSTYDPADAVAKWDFFNILYDSKPLQVISYDQYIQDKISTTTAGAPSVVAVDPSTNILYFNPLDNNYSIVAKYWKTPETLSGNNDIPLLPYEFHNLIVYRSVADFAAFLGNTGLYQIYTQKANTMFGKLLRSQNPSKHIKLRRAV</sequence>
<proteinExistence type="predicted"/>
<dbReference type="InterPro" id="IPR056209">
    <property type="entry name" value="SU10_adaptor"/>
</dbReference>
<protein>
    <submittedName>
        <fullName evidence="1">Uncharacterized protein</fullName>
    </submittedName>
</protein>
<dbReference type="AlphaFoldDB" id="A0A2M7AMJ1"/>
<gene>
    <name evidence="1" type="ORF">COS81_03800</name>
</gene>
<comment type="caution">
    <text evidence="1">The sequence shown here is derived from an EMBL/GenBank/DDBJ whole genome shotgun (WGS) entry which is preliminary data.</text>
</comment>